<gene>
    <name evidence="1" type="ORF">AABD74_13465</name>
</gene>
<organism evidence="1 2">
    <name type="scientific">Flavobacterium soyae</name>
    <dbReference type="NCBI Taxonomy" id="2903098"/>
    <lineage>
        <taxon>Bacteria</taxon>
        <taxon>Pseudomonadati</taxon>
        <taxon>Bacteroidota</taxon>
        <taxon>Flavobacteriia</taxon>
        <taxon>Flavobacteriales</taxon>
        <taxon>Flavobacteriaceae</taxon>
        <taxon>Flavobacterium</taxon>
    </lineage>
</organism>
<evidence type="ECO:0008006" key="3">
    <source>
        <dbReference type="Google" id="ProtNLM"/>
    </source>
</evidence>
<sequence length="174" mass="21027">MLKPISFFISLFTLKFKELLTTQNMRDYLIERLYEYTKKPYQKYFKKNEPWEINKAELMNFPKDSLGYGLGNFLYKHHFDIQEKLEDHDIIHVLTNTGISVYEEIGMQYYLLGNGKRSLYLFMVILSGTLFYPKQIKYFVRQFIRGKRAHSFYYLDFSKMLLMPIVSIQQTFKI</sequence>
<dbReference type="EMBL" id="CP150845">
    <property type="protein sequence ID" value="WYZ18166.1"/>
    <property type="molecule type" value="Genomic_DNA"/>
</dbReference>
<accession>A0ABZ2UEC3</accession>
<evidence type="ECO:0000313" key="1">
    <source>
        <dbReference type="EMBL" id="WYZ18166.1"/>
    </source>
</evidence>
<proteinExistence type="predicted"/>
<name>A0ABZ2UEC3_9FLAO</name>
<dbReference type="RefSeq" id="WP_311202635.1">
    <property type="nucleotide sequence ID" value="NZ_CP150845.1"/>
</dbReference>
<evidence type="ECO:0000313" key="2">
    <source>
        <dbReference type="Proteomes" id="UP001623852"/>
    </source>
</evidence>
<protein>
    <recommendedName>
        <fullName evidence="3">Coenzyme Q (Ubiquinone) biosynthesis protein Coq4</fullName>
    </recommendedName>
</protein>
<dbReference type="Proteomes" id="UP001623852">
    <property type="component" value="Chromosome"/>
</dbReference>
<reference evidence="1 2" key="1">
    <citation type="submission" date="2024-03" db="EMBL/GenBank/DDBJ databases">
        <title>Flavobacterium soyae.</title>
        <authorList>
            <person name="Zheng W."/>
        </authorList>
    </citation>
    <scope>NUCLEOTIDE SEQUENCE [LARGE SCALE GENOMIC DNA]</scope>
    <source>
        <strain evidence="1 2">55</strain>
    </source>
</reference>
<keyword evidence="2" id="KW-1185">Reference proteome</keyword>